<evidence type="ECO:0000313" key="1">
    <source>
        <dbReference type="EMBL" id="GCD99892.1"/>
    </source>
</evidence>
<dbReference type="AlphaFoldDB" id="A0A401YZ28"/>
<sequence>MIIGISRISGGSPAMIHDGNSYRMYRWAHCTTCEHGIELQYVYNDSLGRALGFTDTPTENEVDETVATWMKEHVCHTGVVSLVKE</sequence>
<dbReference type="EMBL" id="BIFH01000035">
    <property type="protein sequence ID" value="GCD99892.1"/>
    <property type="molecule type" value="Genomic_DNA"/>
</dbReference>
<comment type="caution">
    <text evidence="1">The sequence shown here is derived from an EMBL/GenBank/DDBJ whole genome shotgun (WGS) entry which is preliminary data.</text>
</comment>
<protein>
    <submittedName>
        <fullName evidence="1">Uncharacterized protein</fullName>
    </submittedName>
</protein>
<keyword evidence="2" id="KW-1185">Reference proteome</keyword>
<proteinExistence type="predicted"/>
<evidence type="ECO:0000313" key="2">
    <source>
        <dbReference type="Proteomes" id="UP000286931"/>
    </source>
</evidence>
<accession>A0A401YZ28</accession>
<reference evidence="1 2" key="1">
    <citation type="submission" date="2018-12" db="EMBL/GenBank/DDBJ databases">
        <title>Draft genome sequence of Embleya hyalina NBRC 13850T.</title>
        <authorList>
            <person name="Komaki H."/>
            <person name="Hosoyama A."/>
            <person name="Kimura A."/>
            <person name="Ichikawa N."/>
            <person name="Tamura T."/>
        </authorList>
    </citation>
    <scope>NUCLEOTIDE SEQUENCE [LARGE SCALE GENOMIC DNA]</scope>
    <source>
        <strain evidence="1 2">NBRC 13850</strain>
    </source>
</reference>
<organism evidence="1 2">
    <name type="scientific">Embleya hyalina</name>
    <dbReference type="NCBI Taxonomy" id="516124"/>
    <lineage>
        <taxon>Bacteria</taxon>
        <taxon>Bacillati</taxon>
        <taxon>Actinomycetota</taxon>
        <taxon>Actinomycetes</taxon>
        <taxon>Kitasatosporales</taxon>
        <taxon>Streptomycetaceae</taxon>
        <taxon>Embleya</taxon>
    </lineage>
</organism>
<gene>
    <name evidence="1" type="ORF">EHYA_07614</name>
</gene>
<dbReference type="Proteomes" id="UP000286931">
    <property type="component" value="Unassembled WGS sequence"/>
</dbReference>
<name>A0A401YZ28_9ACTN</name>
<dbReference type="RefSeq" id="WP_126641656.1">
    <property type="nucleotide sequence ID" value="NZ_BIFH01000035.1"/>
</dbReference>